<dbReference type="KEGG" id="vg:29080453"/>
<reference evidence="2" key="1">
    <citation type="submission" date="2016-05" db="EMBL/GenBank/DDBJ databases">
        <authorList>
            <person name="Adebesin M.O."/>
            <person name="Ahama K."/>
            <person name="Alekasir E.M.M."/>
            <person name="Ali S."/>
            <person name="Aligholizadeh E."/>
            <person name="Allison J.M."/>
            <person name="Alzaher A."/>
            <person name="Andaya C.D."/>
            <person name="Asfaw S."/>
            <person name="Bansal N."/>
            <person name="Beauchard M.A."/>
            <person name="Betancourt K.A."/>
            <person name="Bhatia B."/>
            <person name="Boretti N.A."/>
            <person name="Brondi J.N."/>
            <person name="Byrd C.E."/>
            <person name="Cao A."/>
            <person name="Cardosa E.A."/>
            <person name="Carter A."/>
            <person name="Chen S."/>
            <person name="Chen Y."/>
            <person name="Clara Vega K."/>
            <person name="Cobuzzi M."/>
            <person name="Conn O.L."/>
            <person name="Crosby I.A."/>
            <person name="Daly S.B."/>
            <person name="DePaz I.X."/>
            <person name="Dhaurali S."/>
            <person name="Dowdy K.M."/>
            <person name="Edokobi N.B."/>
            <person name="Ekanayake A.B."/>
            <person name="Ekekwe S.O."/>
            <person name="Emond M.A."/>
            <person name="Endres L."/>
            <person name="Eng S."/>
            <person name="Felkoski S.A."/>
            <person name="Gant C.D."/>
            <person name="Gaskin B."/>
            <person name="Gondal S."/>
            <person name="Gutmann J."/>
            <person name="Ha T.-A."/>
            <person name="Habteyes H."/>
            <person name="Hariri O."/>
            <person name="Healey R.M."/>
            <person name="Heins J.L."/>
            <person name="Henderson A.L."/>
            <person name="Hernandez F.M.D."/>
            <person name="Hoang P.T."/>
            <person name="Hope K.T."/>
            <person name="Husna A."/>
            <person name="Hussain A."/>
            <person name="Imani O."/>
            <person name="Jackson N.L."/>
            <person name="Jacob V.M."/>
            <person name="Kang C."/>
            <person name="Kantov R.M."/>
            <person name="Kavuru S."/>
            <person name="Kerr M.S.-J.E."/>
            <person name="Khan O.A."/>
            <person name="Khan T.M."/>
            <person name="King T."/>
            <person name="Kulkarni R."/>
            <person name="Li A."/>
            <person name="Maczka C."/>
            <person name="Maisonet E."/>
            <person name="Majethia P.M."/>
            <person name="Malik D.A."/>
            <person name="Mariam A."/>
            <person name="Marquess E.B."/>
            <person name="Mattison J."/>
            <person name="McDonald N."/>
            <person name="Mehr S."/>
            <person name="Mengers S.R."/>
            <person name="Michaels D.P."/>
            <person name="Mondal S."/>
            <person name="Monney de Bebohi F."/>
            <person name="Nakhleh S.I."/>
            <person name="Ndubuizu N.C."/>
            <person name="Nguyen A.H."/>
            <person name="Nguyen K.M."/>
            <person name="Nguyen M.T."/>
            <person name="Nicholas M.L."/>
            <person name="Nimalan J.P."/>
            <person name="O'Connell R.A."/>
            <person name="Odoi E."/>
            <person name="Ojo L."/>
            <person name="Okoye A.E."/>
            <person name="Olateru-Olagbegi O."/>
            <person name="Osei K.V."/>
            <person name="Osei-Tutu A."/>
            <person name="Palilla A.M."/>
            <person name="Pancholi S."/>
            <person name="Park J.H.M."/>
            <person name="Patel K."/>
            <person name="Patel P."/>
            <person name="Pennington E."/>
            <person name="Peterson R.E."/>
            <person name="Pon J."/>
            <person name="Pourkarim H."/>
            <person name="Reed M.L."/>
            <person name="Rottman V."/>
            <person name="Salazar J."/>
            <person name="Samet S."/>
            <person name="Sendze O."/>
            <person name="Stelmack M.A."/>
            <person name="Stinnett R."/>
            <person name="Tchouaga A.L.N."/>
            <person name="Thompson E.M."/>
            <person name="Tran N.G."/>
            <person name="Truong T."/>
            <person name="Udo J.A."/>
            <person name="Verona L.T."/>
            <person name="Vu T.-Q."/>
            <person name="Wade J."/>
            <person name="Wang N.Q."/>
            <person name="Waters Z.M."/>
            <person name="Wellman R.J."/>
            <person name="Woldegabreal S."/>
            <person name="Yee A.C."/>
            <person name="Yirefu M."/>
            <person name="Zahangir S."/>
            <person name="Zhai Y."/>
            <person name="Devine C.L."/>
            <person name="Liao K."/>
            <person name="Prasad P.K."/>
            <person name="Ruthenberg K.J."/>
            <person name="Shonk J.A."/>
            <person name="Way M."/>
            <person name="Yousufi H.K."/>
            <person name="Cao L."/>
            <person name="Fox J."/>
            <person name="Hobbs E."/>
            <person name="Kilic S."/>
            <person name="Nunn R."/>
            <person name="Patel R."/>
            <person name="Rubenstein M."/>
            <person name="Erill I."/>
            <person name="Caruso S.M."/>
            <person name="Hughes L.E."/>
            <person name="Garlena R.A."/>
            <person name="Russell D.A."/>
            <person name="Pope W.H."/>
            <person name="Jacobs-Sera D."/>
            <person name="Hendrix R.W."/>
            <person name="Hatfull G.F."/>
        </authorList>
    </citation>
    <scope>NUCLEOTIDE SEQUENCE [LARGE SCALE GENOMIC DNA]</scope>
</reference>
<proteinExistence type="predicted"/>
<dbReference type="Proteomes" id="UP000202682">
    <property type="component" value="Segment"/>
</dbReference>
<protein>
    <submittedName>
        <fullName evidence="1">Uncharacterized protein</fullName>
    </submittedName>
</protein>
<dbReference type="OrthoDB" id="40298at10239"/>
<evidence type="ECO:0000313" key="1">
    <source>
        <dbReference type="EMBL" id="ANT41056.1"/>
    </source>
</evidence>
<name>A0A1B1PA57_9CAUD</name>
<gene>
    <name evidence="1" type="ORF">SEA_NANODON_52</name>
</gene>
<organism evidence="1 2">
    <name type="scientific">Streptomyces phage Nanodon</name>
    <dbReference type="NCBI Taxonomy" id="1873777"/>
    <lineage>
        <taxon>Viruses</taxon>
        <taxon>Duplodnaviria</taxon>
        <taxon>Heunggongvirae</taxon>
        <taxon>Uroviricota</taxon>
        <taxon>Caudoviricetes</taxon>
        <taxon>Arquatrovirinae</taxon>
        <taxon>Likavirus</taxon>
        <taxon>Likavirus nanodon</taxon>
    </lineage>
</organism>
<dbReference type="RefSeq" id="YP_009287836.1">
    <property type="nucleotide sequence ID" value="NC_031078.1"/>
</dbReference>
<accession>A0A1B1PA57</accession>
<dbReference type="EMBL" id="KX344445">
    <property type="protein sequence ID" value="ANT41056.1"/>
    <property type="molecule type" value="Genomic_DNA"/>
</dbReference>
<keyword evidence="2" id="KW-1185">Reference proteome</keyword>
<sequence>MSEPMPRTHQIIERYPKLFDSERTKKLPVWAQGVIGDLRLLLLREAAENDHLRDEISRMLNEERIG</sequence>
<evidence type="ECO:0000313" key="2">
    <source>
        <dbReference type="Proteomes" id="UP000202682"/>
    </source>
</evidence>
<dbReference type="GeneID" id="29080453"/>